<gene>
    <name evidence="1" type="ORF">HWI92_22330</name>
</gene>
<evidence type="ECO:0000313" key="2">
    <source>
        <dbReference type="Proteomes" id="UP000612680"/>
    </source>
</evidence>
<dbReference type="EMBL" id="CP056775">
    <property type="protein sequence ID" value="QRR03453.1"/>
    <property type="molecule type" value="Genomic_DNA"/>
</dbReference>
<sequence>MKILSWLVRLIVLVLLLAGLQSIWAGYRSGNWLPGWLGNKNDDVQTMHTLVLQEVSAMGKLELVKYNFKDVVEQEVVKTFLPNAKAVLIVQGEAIGCVDLTKIVIGDITSDDQTLVVNMPDPELCVFKIDHSKSKVYHTEYAFTEEAKLVQEAYRQAEKQIQKSALDMGILDQTRENARKILTPVLEKASGKKVLIRFSPNAVIDKLR</sequence>
<dbReference type="Pfam" id="PF14014">
    <property type="entry name" value="DUF4230"/>
    <property type="match status" value="1"/>
</dbReference>
<organism evidence="1 2">
    <name type="scientific">Dyadobacter sandarakinus</name>
    <dbReference type="NCBI Taxonomy" id="2747268"/>
    <lineage>
        <taxon>Bacteria</taxon>
        <taxon>Pseudomonadati</taxon>
        <taxon>Bacteroidota</taxon>
        <taxon>Cytophagia</taxon>
        <taxon>Cytophagales</taxon>
        <taxon>Spirosomataceae</taxon>
        <taxon>Dyadobacter</taxon>
    </lineage>
</organism>
<evidence type="ECO:0000313" key="1">
    <source>
        <dbReference type="EMBL" id="QRR03453.1"/>
    </source>
</evidence>
<name>A0ABX7IEB5_9BACT</name>
<dbReference type="Proteomes" id="UP000612680">
    <property type="component" value="Chromosome"/>
</dbReference>
<protein>
    <submittedName>
        <fullName evidence="1">DUF4230 domain-containing protein</fullName>
    </submittedName>
</protein>
<keyword evidence="2" id="KW-1185">Reference proteome</keyword>
<dbReference type="InterPro" id="IPR025324">
    <property type="entry name" value="DUF4230"/>
</dbReference>
<accession>A0ABX7IEB5</accession>
<reference evidence="1 2" key="1">
    <citation type="submission" date="2020-06" db="EMBL/GenBank/DDBJ databases">
        <title>Dyadobacter sandarakinus sp. nov., isolated from the soil of the Arctic Yellow River Station.</title>
        <authorList>
            <person name="Zhang Y."/>
            <person name="Peng F."/>
        </authorList>
    </citation>
    <scope>NUCLEOTIDE SEQUENCE [LARGE SCALE GENOMIC DNA]</scope>
    <source>
        <strain evidence="1 2">Q3-56</strain>
    </source>
</reference>
<dbReference type="RefSeq" id="WP_204659438.1">
    <property type="nucleotide sequence ID" value="NZ_CP056775.1"/>
</dbReference>
<proteinExistence type="predicted"/>